<gene>
    <name evidence="2" type="primary">LOC113203540</name>
</gene>
<name>A0A6J1S5P4_FRAOC</name>
<keyword evidence="1" id="KW-1185">Reference proteome</keyword>
<reference evidence="2" key="1">
    <citation type="submission" date="2025-08" db="UniProtKB">
        <authorList>
            <consortium name="RefSeq"/>
        </authorList>
    </citation>
    <scope>IDENTIFICATION</scope>
    <source>
        <tissue evidence="2">Whole organism</tissue>
    </source>
</reference>
<evidence type="ECO:0000313" key="2">
    <source>
        <dbReference type="RefSeq" id="XP_026274076.1"/>
    </source>
</evidence>
<dbReference type="RefSeq" id="XP_026274076.1">
    <property type="nucleotide sequence ID" value="XM_026418291.2"/>
</dbReference>
<dbReference type="Proteomes" id="UP000504606">
    <property type="component" value="Unplaced"/>
</dbReference>
<dbReference type="AlphaFoldDB" id="A0A6J1S5P4"/>
<organism evidence="1 2">
    <name type="scientific">Frankliniella occidentalis</name>
    <name type="common">Western flower thrips</name>
    <name type="synonym">Euthrips occidentalis</name>
    <dbReference type="NCBI Taxonomy" id="133901"/>
    <lineage>
        <taxon>Eukaryota</taxon>
        <taxon>Metazoa</taxon>
        <taxon>Ecdysozoa</taxon>
        <taxon>Arthropoda</taxon>
        <taxon>Hexapoda</taxon>
        <taxon>Insecta</taxon>
        <taxon>Pterygota</taxon>
        <taxon>Neoptera</taxon>
        <taxon>Paraneoptera</taxon>
        <taxon>Thysanoptera</taxon>
        <taxon>Terebrantia</taxon>
        <taxon>Thripoidea</taxon>
        <taxon>Thripidae</taxon>
        <taxon>Frankliniella</taxon>
    </lineage>
</organism>
<protein>
    <submittedName>
        <fullName evidence="2">Uncharacterized protein LOC113203540 isoform X1</fullName>
    </submittedName>
</protein>
<evidence type="ECO:0000313" key="1">
    <source>
        <dbReference type="Proteomes" id="UP000504606"/>
    </source>
</evidence>
<dbReference type="KEGG" id="foc:113203540"/>
<sequence length="191" mass="22581">MRQRFVRNNVIIARHKLEKRWQDSQAIDDFTKGPFDVWIERIDPCDEDDKRVQLKCSHYNPNKKFEPQVWNGFVNLTRALDDTWWIRAPFSIRSNNQWKQNAIVLTAQRNGCSGARNVLPPDLRRFTTKRGTPCSFKEGVSYFRNTSVKFEFPKFPQLPYGHYRVELEAGQQDEKKAEYCFKTIGHVIPKV</sequence>
<accession>A0A6J1S5P4</accession>
<proteinExistence type="predicted"/>
<dbReference type="GeneID" id="113203540"/>